<dbReference type="SUPFAM" id="SSF140490">
    <property type="entry name" value="Nqo1C-terminal domain-like"/>
    <property type="match status" value="1"/>
</dbReference>
<name>A0A3D8P0U1_9THEO</name>
<dbReference type="Pfam" id="PF10589">
    <property type="entry name" value="NADH_4Fe-4S"/>
    <property type="match status" value="1"/>
</dbReference>
<organism evidence="2 3">
    <name type="scientific">Ammonifex thiophilus</name>
    <dbReference type="NCBI Taxonomy" id="444093"/>
    <lineage>
        <taxon>Bacteria</taxon>
        <taxon>Bacillati</taxon>
        <taxon>Bacillota</taxon>
        <taxon>Clostridia</taxon>
        <taxon>Thermoanaerobacterales</taxon>
        <taxon>Thermoanaerobacteraceae</taxon>
        <taxon>Ammonifex</taxon>
    </lineage>
</organism>
<evidence type="ECO:0000313" key="3">
    <source>
        <dbReference type="Proteomes" id="UP000256329"/>
    </source>
</evidence>
<dbReference type="InterPro" id="IPR037207">
    <property type="entry name" value="Nuop51_4Fe4S-bd_sf"/>
</dbReference>
<proteinExistence type="predicted"/>
<reference evidence="2 3" key="1">
    <citation type="submission" date="2018-08" db="EMBL/GenBank/DDBJ databases">
        <title>Form III RuBisCO-mediated autotrophy in Thermodesulfobium bacteria.</title>
        <authorList>
            <person name="Toshchakov S.V."/>
            <person name="Kublanov I.V."/>
            <person name="Frolov E."/>
            <person name="Bonch-Osmolovskaya E.A."/>
            <person name="Tourova T.P."/>
            <person name="Chernych N.A."/>
            <person name="Lebedinsky A.V."/>
        </authorList>
    </citation>
    <scope>NUCLEOTIDE SEQUENCE [LARGE SCALE GENOMIC DNA]</scope>
    <source>
        <strain evidence="2 3">SR</strain>
    </source>
</reference>
<accession>A0A3D8P0U1</accession>
<evidence type="ECO:0000313" key="2">
    <source>
        <dbReference type="EMBL" id="RDV80512.1"/>
    </source>
</evidence>
<comment type="caution">
    <text evidence="2">The sequence shown here is derived from an EMBL/GenBank/DDBJ whole genome shotgun (WGS) entry which is preliminary data.</text>
</comment>
<sequence>MVRDRKLDPQEVARLVSVLGISGGPPVTKETSLTEVLLQFLRFASRECCGECMVGHLGTGTLSSLLESRAGERELLAKLSELLRTSAKCDVGKVAGKVAELMLKLELV</sequence>
<evidence type="ECO:0000259" key="1">
    <source>
        <dbReference type="Pfam" id="PF10589"/>
    </source>
</evidence>
<gene>
    <name evidence="2" type="ORF">DXX99_10675</name>
</gene>
<dbReference type="OrthoDB" id="9855482at2"/>
<feature type="domain" description="NADH-ubiquinone oxidoreductase 51kDa subunit iron-sulphur binding" evidence="1">
    <location>
        <begin position="36"/>
        <end position="103"/>
    </location>
</feature>
<protein>
    <recommendedName>
        <fullName evidence="1">NADH-ubiquinone oxidoreductase 51kDa subunit iron-sulphur binding domain-containing protein</fullName>
    </recommendedName>
</protein>
<dbReference type="GO" id="GO:0051539">
    <property type="term" value="F:4 iron, 4 sulfur cluster binding"/>
    <property type="evidence" value="ECO:0007669"/>
    <property type="project" value="InterPro"/>
</dbReference>
<keyword evidence="3" id="KW-1185">Reference proteome</keyword>
<dbReference type="AlphaFoldDB" id="A0A3D8P0U1"/>
<dbReference type="InterPro" id="IPR019575">
    <property type="entry name" value="Nuop51_4Fe4S-bd"/>
</dbReference>
<dbReference type="Gene3D" id="1.20.1440.230">
    <property type="entry name" value="NADH-ubiquinone oxidoreductase 51kDa subunit, iron-sulphur binding domain"/>
    <property type="match status" value="1"/>
</dbReference>
<dbReference type="EMBL" id="QSLN01000034">
    <property type="protein sequence ID" value="RDV80512.1"/>
    <property type="molecule type" value="Genomic_DNA"/>
</dbReference>
<dbReference type="RefSeq" id="WP_115793460.1">
    <property type="nucleotide sequence ID" value="NZ_QSLN01000034.1"/>
</dbReference>
<dbReference type="Proteomes" id="UP000256329">
    <property type="component" value="Unassembled WGS sequence"/>
</dbReference>